<protein>
    <submittedName>
        <fullName evidence="1">Uncharacterized protein</fullName>
    </submittedName>
</protein>
<name>A0A6I3J3V9_9ACTN</name>
<proteinExistence type="predicted"/>
<sequence length="70" mass="7167">MTRQGSARTARLLAGMIPLGALLLLAGLFLASWGGGSADLGAALVLIGIALVAVAAAARWRRRRGRLDPS</sequence>
<dbReference type="Proteomes" id="UP000433406">
    <property type="component" value="Unassembled WGS sequence"/>
</dbReference>
<comment type="caution">
    <text evidence="1">The sequence shown here is derived from an EMBL/GenBank/DDBJ whole genome shotgun (WGS) entry which is preliminary data.</text>
</comment>
<evidence type="ECO:0000313" key="2">
    <source>
        <dbReference type="Proteomes" id="UP000433406"/>
    </source>
</evidence>
<keyword evidence="2" id="KW-1185">Reference proteome</keyword>
<dbReference type="AlphaFoldDB" id="A0A6I3J3V9"/>
<evidence type="ECO:0000313" key="1">
    <source>
        <dbReference type="EMBL" id="MTB93484.1"/>
    </source>
</evidence>
<accession>A0A6I3J3V9</accession>
<organism evidence="1 2">
    <name type="scientific">Nocardioides marmotae</name>
    <dbReference type="NCBI Taxonomy" id="2663857"/>
    <lineage>
        <taxon>Bacteria</taxon>
        <taxon>Bacillati</taxon>
        <taxon>Actinomycetota</taxon>
        <taxon>Actinomycetes</taxon>
        <taxon>Propionibacteriales</taxon>
        <taxon>Nocardioidaceae</taxon>
        <taxon>Nocardioides</taxon>
    </lineage>
</organism>
<gene>
    <name evidence="1" type="ORF">GGQ22_00170</name>
</gene>
<reference evidence="1 2" key="1">
    <citation type="submission" date="2019-10" db="EMBL/GenBank/DDBJ databases">
        <title>Nocardioides novel species isolated from the excrement of Marmot.</title>
        <authorList>
            <person name="Zhang G."/>
        </authorList>
    </citation>
    <scope>NUCLEOTIDE SEQUENCE [LARGE SCALE GENOMIC DNA]</scope>
    <source>
        <strain evidence="2">zg-579</strain>
    </source>
</reference>
<dbReference type="EMBL" id="WLCI01000001">
    <property type="protein sequence ID" value="MTB93484.1"/>
    <property type="molecule type" value="Genomic_DNA"/>
</dbReference>
<dbReference type="RefSeq" id="WP_154613382.1">
    <property type="nucleotide sequence ID" value="NZ_CP053660.1"/>
</dbReference>